<feature type="region of interest" description="Disordered" evidence="13">
    <location>
        <begin position="592"/>
        <end position="813"/>
    </location>
</feature>
<dbReference type="Gene3D" id="1.20.120.1750">
    <property type="match status" value="1"/>
</dbReference>
<evidence type="ECO:0000313" key="16">
    <source>
        <dbReference type="EMBL" id="ULU08812.1"/>
    </source>
</evidence>
<dbReference type="Gene3D" id="3.30.40.10">
    <property type="entry name" value="Zinc/RING finger domain, C3HC4 (zinc finger)"/>
    <property type="match status" value="1"/>
</dbReference>
<evidence type="ECO:0000256" key="9">
    <source>
        <dbReference type="ARBA" id="ARBA00022786"/>
    </source>
</evidence>
<dbReference type="InterPro" id="IPR048962">
    <property type="entry name" value="ARIH1-like_UBL"/>
</dbReference>
<evidence type="ECO:0000259" key="15">
    <source>
        <dbReference type="PROSITE" id="PS51873"/>
    </source>
</evidence>
<keyword evidence="5" id="KW-0808">Transferase</keyword>
<feature type="compositionally biased region" description="Low complexity" evidence="13">
    <location>
        <begin position="789"/>
        <end position="807"/>
    </location>
</feature>
<dbReference type="Pfam" id="PF22191">
    <property type="entry name" value="IBR_1"/>
    <property type="match status" value="1"/>
</dbReference>
<evidence type="ECO:0000256" key="7">
    <source>
        <dbReference type="ARBA" id="ARBA00022737"/>
    </source>
</evidence>
<dbReference type="PANTHER" id="PTHR11071">
    <property type="entry name" value="PEPTIDYL-PROLYL CIS-TRANS ISOMERASE"/>
    <property type="match status" value="1"/>
</dbReference>
<evidence type="ECO:0000256" key="1">
    <source>
        <dbReference type="ARBA" id="ARBA00000971"/>
    </source>
</evidence>
<name>A0AAE9DP38_CAEBR</name>
<evidence type="ECO:0000259" key="14">
    <source>
        <dbReference type="PROSITE" id="PS50072"/>
    </source>
</evidence>
<dbReference type="Pfam" id="PF19422">
    <property type="entry name" value="Ariadne"/>
    <property type="match status" value="1"/>
</dbReference>
<evidence type="ECO:0000256" key="3">
    <source>
        <dbReference type="ARBA" id="ARBA00007365"/>
    </source>
</evidence>
<protein>
    <recommendedName>
        <fullName evidence="4">peptidylprolyl isomerase</fullName>
        <ecNumber evidence="4">5.2.1.8</ecNumber>
    </recommendedName>
</protein>
<dbReference type="PROSITE" id="PS00170">
    <property type="entry name" value="CSA_PPIASE_1"/>
    <property type="match status" value="1"/>
</dbReference>
<dbReference type="CDD" id="cd20343">
    <property type="entry name" value="BRcat_RBR_HHARI-like"/>
    <property type="match status" value="1"/>
</dbReference>
<evidence type="ECO:0000256" key="8">
    <source>
        <dbReference type="ARBA" id="ARBA00022771"/>
    </source>
</evidence>
<dbReference type="AlphaFoldDB" id="A0AAE9DP38"/>
<feature type="compositionally biased region" description="Basic and acidic residues" evidence="13">
    <location>
        <begin position="628"/>
        <end position="640"/>
    </location>
</feature>
<evidence type="ECO:0000256" key="6">
    <source>
        <dbReference type="ARBA" id="ARBA00022723"/>
    </source>
</evidence>
<keyword evidence="9" id="KW-0833">Ubl conjugation pathway</keyword>
<feature type="compositionally biased region" description="Basic and acidic residues" evidence="13">
    <location>
        <begin position="592"/>
        <end position="603"/>
    </location>
</feature>
<dbReference type="GO" id="GO:0003755">
    <property type="term" value="F:peptidyl-prolyl cis-trans isomerase activity"/>
    <property type="evidence" value="ECO:0007669"/>
    <property type="project" value="UniProtKB-KW"/>
</dbReference>
<dbReference type="InterPro" id="IPR045840">
    <property type="entry name" value="Ariadne"/>
</dbReference>
<dbReference type="PROSITE" id="PS50072">
    <property type="entry name" value="CSA_PPIASE_2"/>
    <property type="match status" value="1"/>
</dbReference>
<keyword evidence="10" id="KW-0862">Zinc</keyword>
<gene>
    <name evidence="16" type="ORF">L3Y34_019792</name>
</gene>
<feature type="region of interest" description="Disordered" evidence="13">
    <location>
        <begin position="1"/>
        <end position="24"/>
    </location>
</feature>
<evidence type="ECO:0000256" key="5">
    <source>
        <dbReference type="ARBA" id="ARBA00022679"/>
    </source>
</evidence>
<accession>A0AAE9DP38</accession>
<keyword evidence="7" id="KW-0677">Repeat</keyword>
<evidence type="ECO:0000256" key="11">
    <source>
        <dbReference type="ARBA" id="ARBA00023110"/>
    </source>
</evidence>
<dbReference type="Pfam" id="PF21235">
    <property type="entry name" value="UBA_ARI1"/>
    <property type="match status" value="1"/>
</dbReference>
<dbReference type="InterPro" id="IPR002867">
    <property type="entry name" value="IBR_dom"/>
</dbReference>
<keyword evidence="12" id="KW-0413">Isomerase</keyword>
<keyword evidence="11" id="KW-0697">Rotamase</keyword>
<evidence type="ECO:0000313" key="17">
    <source>
        <dbReference type="Proteomes" id="UP000827892"/>
    </source>
</evidence>
<dbReference type="SMART" id="SM00647">
    <property type="entry name" value="IBR"/>
    <property type="match status" value="2"/>
</dbReference>
<dbReference type="PROSITE" id="PS51873">
    <property type="entry name" value="TRIAD"/>
    <property type="match status" value="1"/>
</dbReference>
<evidence type="ECO:0000256" key="13">
    <source>
        <dbReference type="SAM" id="MobiDB-lite"/>
    </source>
</evidence>
<dbReference type="PRINTS" id="PR00153">
    <property type="entry name" value="CSAPPISMRASE"/>
</dbReference>
<feature type="compositionally biased region" description="Basic residues" evidence="13">
    <location>
        <begin position="641"/>
        <end position="663"/>
    </location>
</feature>
<dbReference type="InterPro" id="IPR020892">
    <property type="entry name" value="Cyclophilin-type_PPIase_CS"/>
</dbReference>
<feature type="domain" description="RING-type" evidence="15">
    <location>
        <begin position="87"/>
        <end position="289"/>
    </location>
</feature>
<dbReference type="SUPFAM" id="SSF50891">
    <property type="entry name" value="Cyclophilin-like"/>
    <property type="match status" value="1"/>
</dbReference>
<dbReference type="SUPFAM" id="SSF57850">
    <property type="entry name" value="RING/U-box"/>
    <property type="match status" value="3"/>
</dbReference>
<dbReference type="GO" id="GO:0016740">
    <property type="term" value="F:transferase activity"/>
    <property type="evidence" value="ECO:0007669"/>
    <property type="project" value="UniProtKB-KW"/>
</dbReference>
<feature type="domain" description="PPIase cyclophilin-type" evidence="14">
    <location>
        <begin position="425"/>
        <end position="588"/>
    </location>
</feature>
<dbReference type="PANTHER" id="PTHR11071:SF427">
    <property type="entry name" value="PEPTIDYL-PROLYL CIS-TRANS ISOMERASE 8"/>
    <property type="match status" value="1"/>
</dbReference>
<dbReference type="GO" id="GO:0006457">
    <property type="term" value="P:protein folding"/>
    <property type="evidence" value="ECO:0007669"/>
    <property type="project" value="InterPro"/>
</dbReference>
<dbReference type="Pfam" id="PF00160">
    <property type="entry name" value="Pro_isomerase"/>
    <property type="match status" value="1"/>
</dbReference>
<dbReference type="Proteomes" id="UP000827892">
    <property type="component" value="Chromosome II"/>
</dbReference>
<evidence type="ECO:0000256" key="4">
    <source>
        <dbReference type="ARBA" id="ARBA00013194"/>
    </source>
</evidence>
<keyword evidence="6" id="KW-0479">Metal-binding</keyword>
<feature type="compositionally biased region" description="Basic and acidic residues" evidence="13">
    <location>
        <begin position="707"/>
        <end position="768"/>
    </location>
</feature>
<dbReference type="EC" id="5.2.1.8" evidence="4"/>
<dbReference type="Pfam" id="PF01485">
    <property type="entry name" value="IBR"/>
    <property type="match status" value="1"/>
</dbReference>
<dbReference type="InterPro" id="IPR002130">
    <property type="entry name" value="Cyclophilin-type_PPIase_dom"/>
</dbReference>
<dbReference type="GO" id="GO:0008270">
    <property type="term" value="F:zinc ion binding"/>
    <property type="evidence" value="ECO:0007669"/>
    <property type="project" value="UniProtKB-KW"/>
</dbReference>
<proteinExistence type="inferred from homology"/>
<comment type="catalytic activity">
    <reaction evidence="1">
        <text>[protein]-peptidylproline (omega=180) = [protein]-peptidylproline (omega=0)</text>
        <dbReference type="Rhea" id="RHEA:16237"/>
        <dbReference type="Rhea" id="RHEA-COMP:10747"/>
        <dbReference type="Rhea" id="RHEA-COMP:10748"/>
        <dbReference type="ChEBI" id="CHEBI:83833"/>
        <dbReference type="ChEBI" id="CHEBI:83834"/>
        <dbReference type="EC" id="5.2.1.8"/>
    </reaction>
</comment>
<comment type="similarity">
    <text evidence="2">Belongs to the RBR family. Ariadne subfamily.</text>
</comment>
<dbReference type="InterPro" id="IPR013083">
    <property type="entry name" value="Znf_RING/FYVE/PHD"/>
</dbReference>
<comment type="similarity">
    <text evidence="3">Belongs to the cyclophilin-type PPIase family.</text>
</comment>
<dbReference type="EMBL" id="CP090892">
    <property type="protein sequence ID" value="ULU08812.1"/>
    <property type="molecule type" value="Genomic_DNA"/>
</dbReference>
<sequence>MESDSEFEMSDVGSEQGDEAEDQFLTTSELEEEMEGTISDVQSILEVSRGSCRILLRKHKWNKEHLMEHFHDFSSLETTELLVAASNDGECPICCGVGSLSSLSCNHSACDICWEAYLSQRIVAGVGGIECMATGCKLLAEDEKVLRHITDPAMVALFRRRMIESYVEANSQLKWCPGADCGRAVKLTHTDNHPITCPCGCTFCFSCGENWHAPVSCRLLRIWNLRCIDDTESFNWINANTKDCPNCNKHIEKAGGCNKIMCQSCRFLFCWMCLKNWDVHGYSPCNSFEVKSAKDAREQSRFDLNRYLFYYNRFLGHQRSLKLEEKLKATVQVKMEQLQKRSTMTWIDVQFLPDAIEVLSACRRTMIYTYVFAFYLERNDNQSLIFESNQKDLEMATEQLSAILEQQLDLKAVMTPIARGDKRAFFDVSINGESAGRIVFALWNFSCPNTVENFRSLCTGELGELYGHPATYQGSIFHRVIKGFMIQGGDITHKNGQGGFSIYGRQFDDENLSLKHNKPYLLSMANRGTDTNGSQFFITTQETPHLDGKHVVFGEIVKGVDLVKRIENLEADEEDRPLDKVQVVYSGEMVKKGGGVKDQKEEKNEEEPSGVKMDGEPKTNNWLMRRSRSPEDRKKDSEDRRHRRRDDHRREKRRSRSRSRRSRSPQDREKRDRKRPTITTKDGVKIKGRGKVTFLGNRTRSATPPHWRREESKKQTLEDHRKRQEDLEDREKRRARRDKEYEERRALREKEQREEEARRELDRQKRETEEELERQNAAAAEATVKGESESSPSSKDSSESSSSSDSSDSSDSD</sequence>
<evidence type="ECO:0000256" key="12">
    <source>
        <dbReference type="ARBA" id="ARBA00023235"/>
    </source>
</evidence>
<evidence type="ECO:0000256" key="2">
    <source>
        <dbReference type="ARBA" id="ARBA00005884"/>
    </source>
</evidence>
<dbReference type="FunFam" id="1.20.120.1750:FF:000002">
    <property type="entry name" value="RBR-type E3 ubiquitin transferase"/>
    <property type="match status" value="1"/>
</dbReference>
<evidence type="ECO:0000256" key="10">
    <source>
        <dbReference type="ARBA" id="ARBA00022833"/>
    </source>
</evidence>
<organism evidence="16 17">
    <name type="scientific">Caenorhabditis briggsae</name>
    <dbReference type="NCBI Taxonomy" id="6238"/>
    <lineage>
        <taxon>Eukaryota</taxon>
        <taxon>Metazoa</taxon>
        <taxon>Ecdysozoa</taxon>
        <taxon>Nematoda</taxon>
        <taxon>Chromadorea</taxon>
        <taxon>Rhabditida</taxon>
        <taxon>Rhabditina</taxon>
        <taxon>Rhabditomorpha</taxon>
        <taxon>Rhabditoidea</taxon>
        <taxon>Rhabditidae</taxon>
        <taxon>Peloderinae</taxon>
        <taxon>Caenorhabditis</taxon>
    </lineage>
</organism>
<keyword evidence="8" id="KW-0863">Zinc-finger</keyword>
<dbReference type="InterPro" id="IPR029000">
    <property type="entry name" value="Cyclophilin-like_dom_sf"/>
</dbReference>
<dbReference type="FunFam" id="2.40.100.10:FF:000022">
    <property type="entry name" value="Peptidyl-prolyl cis-trans isomerase CYP95"/>
    <property type="match status" value="1"/>
</dbReference>
<dbReference type="InterPro" id="IPR044066">
    <property type="entry name" value="TRIAD_supradom"/>
</dbReference>
<dbReference type="Gene3D" id="2.40.100.10">
    <property type="entry name" value="Cyclophilin-like"/>
    <property type="match status" value="1"/>
</dbReference>
<reference evidence="16 17" key="1">
    <citation type="submission" date="2022-05" db="EMBL/GenBank/DDBJ databases">
        <title>Chromosome-level reference genomes for two strains of Caenorhabditis briggsae: an improved platform for comparative genomics.</title>
        <authorList>
            <person name="Stevens L."/>
            <person name="Andersen E.C."/>
        </authorList>
    </citation>
    <scope>NUCLEOTIDE SEQUENCE [LARGE SCALE GENOMIC DNA]</scope>
    <source>
        <strain evidence="16">QX1410_ONT</strain>
        <tissue evidence="16">Whole-organism</tissue>
    </source>
</reference>